<dbReference type="PROSITE" id="PS50893">
    <property type="entry name" value="ABC_TRANSPORTER_2"/>
    <property type="match status" value="1"/>
</dbReference>
<evidence type="ECO:0000256" key="2">
    <source>
        <dbReference type="ARBA" id="ARBA00022448"/>
    </source>
</evidence>
<keyword evidence="6" id="KW-0472">Membrane</keyword>
<dbReference type="CDD" id="cd03259">
    <property type="entry name" value="ABC_Carb_Solutes_like"/>
    <property type="match status" value="1"/>
</dbReference>
<gene>
    <name evidence="14" type="ORF">LQ384_26360</name>
</gene>
<proteinExistence type="predicted"/>
<evidence type="ECO:0000313" key="14">
    <source>
        <dbReference type="EMBL" id="MCD2114630.1"/>
    </source>
</evidence>
<dbReference type="InterPro" id="IPR003593">
    <property type="entry name" value="AAA+_ATPase"/>
</dbReference>
<accession>A0AAW4XPM8</accession>
<comment type="subcellular location">
    <subcellularLocation>
        <location evidence="1">Cell inner membrane</location>
        <topology evidence="1">Peripheral membrane protein</topology>
        <orientation evidence="1">Cytoplasmic side</orientation>
    </subcellularLocation>
</comment>
<dbReference type="FunFam" id="3.40.50.300:FF:000042">
    <property type="entry name" value="Maltose/maltodextrin ABC transporter, ATP-binding protein"/>
    <property type="match status" value="1"/>
</dbReference>
<dbReference type="Proteomes" id="UP001198630">
    <property type="component" value="Unassembled WGS sequence"/>
</dbReference>
<dbReference type="Pfam" id="PF00005">
    <property type="entry name" value="ABC_tran"/>
    <property type="match status" value="1"/>
</dbReference>
<dbReference type="InterPro" id="IPR015853">
    <property type="entry name" value="ABC_transpr_FbpC"/>
</dbReference>
<evidence type="ECO:0000256" key="3">
    <source>
        <dbReference type="ARBA" id="ARBA00022475"/>
    </source>
</evidence>
<dbReference type="EMBL" id="JAJNCO010000025">
    <property type="protein sequence ID" value="MCD2114630.1"/>
    <property type="molecule type" value="Genomic_DNA"/>
</dbReference>
<dbReference type="GO" id="GO:0015408">
    <property type="term" value="F:ABC-type ferric iron transporter activity"/>
    <property type="evidence" value="ECO:0007669"/>
    <property type="project" value="InterPro"/>
</dbReference>
<evidence type="ECO:0000256" key="7">
    <source>
        <dbReference type="ARBA" id="ARBA00050305"/>
    </source>
</evidence>
<protein>
    <recommendedName>
        <fullName evidence="10">Trehalose import ATP-binding protein SugC</fullName>
    </recommendedName>
    <alternativeName>
        <fullName evidence="12">Nucleotide-binding domain of SugABC transporter</fullName>
    </alternativeName>
    <alternativeName>
        <fullName evidence="11">SugABC transporter ATPase SugC</fullName>
    </alternativeName>
</protein>
<dbReference type="InterPro" id="IPR017871">
    <property type="entry name" value="ABC_transporter-like_CS"/>
</dbReference>
<evidence type="ECO:0000259" key="13">
    <source>
        <dbReference type="PROSITE" id="PS50893"/>
    </source>
</evidence>
<dbReference type="GO" id="GO:0005524">
    <property type="term" value="F:ATP binding"/>
    <property type="evidence" value="ECO:0007669"/>
    <property type="project" value="UniProtKB-KW"/>
</dbReference>
<name>A0AAW4XPM8_RHORH</name>
<comment type="subunit">
    <text evidence="9">Monomer. Homodimerizes in the presence of ATP. The complex is composed of two ATP-binding proteins (SugC), two transmembrane proteins (SugA and SugB) and a solute-binding protein (LpqY).</text>
</comment>
<comment type="caution">
    <text evidence="14">The sequence shown here is derived from an EMBL/GenBank/DDBJ whole genome shotgun (WGS) entry which is preliminary data.</text>
</comment>
<dbReference type="Pfam" id="PF08402">
    <property type="entry name" value="TOBE_2"/>
    <property type="match status" value="1"/>
</dbReference>
<keyword evidence="4" id="KW-0547">Nucleotide-binding</keyword>
<sequence length="378" mass="41316">MTSLTISNLSKSFKARKRVTVIEDLDLHVMDGEMLVLLGPSGCGKTTALRCISGLEVPDRGAIRFDDTTVFDSDSRVNTPPERRSIGMVFQSYALWPHMTVRKNIEYPLRRRGLRSKIAEGWVEEAARLVDCSALLDRYPAQLSGGQQQRVALARGLVARPDVVLFDEPLSNLDTRLRDSVRSQLHELHRSLGFTGVFVTHDQGEAFALGSRMAIMRSGAIDQIGTPQEVYEHPRTEYVADFIGLTNALDVWRDGDIERMFGVRLSGRALLVEGAAKARVRLRPTDIELSPPGTAAADVCSFPAVVVDMTYGGNRLDVMVDIDGHRLHAQIDAGGAGSWQRDLRTGTAVTGRFDPAAARLYGPDGANIPVPLAEGVPA</sequence>
<keyword evidence="3" id="KW-1003">Cell membrane</keyword>
<feature type="domain" description="ABC transporter" evidence="13">
    <location>
        <begin position="4"/>
        <end position="243"/>
    </location>
</feature>
<dbReference type="PANTHER" id="PTHR43875:SF4">
    <property type="entry name" value="GLUCOSE IMPORT ATP-BINDING PROTEIN GLCV"/>
    <property type="match status" value="1"/>
</dbReference>
<dbReference type="PANTHER" id="PTHR43875">
    <property type="entry name" value="MALTODEXTRIN IMPORT ATP-BINDING PROTEIN MSMX"/>
    <property type="match status" value="1"/>
</dbReference>
<evidence type="ECO:0000256" key="4">
    <source>
        <dbReference type="ARBA" id="ARBA00022741"/>
    </source>
</evidence>
<evidence type="ECO:0000256" key="6">
    <source>
        <dbReference type="ARBA" id="ARBA00023136"/>
    </source>
</evidence>
<dbReference type="RefSeq" id="WP_230792596.1">
    <property type="nucleotide sequence ID" value="NZ_JAJNCO010000025.1"/>
</dbReference>
<dbReference type="InterPro" id="IPR003439">
    <property type="entry name" value="ABC_transporter-like_ATP-bd"/>
</dbReference>
<reference evidence="14" key="1">
    <citation type="submission" date="2021-11" db="EMBL/GenBank/DDBJ databases">
        <title>Development of a sustainable strategy for remediation of hydrocarbon-contaminated territories based on the waste exchange concept.</title>
        <authorList>
            <person name="Elkin A."/>
        </authorList>
    </citation>
    <scope>NUCLEOTIDE SEQUENCE</scope>
    <source>
        <strain evidence="14">IEGM 757</strain>
    </source>
</reference>
<evidence type="ECO:0000256" key="1">
    <source>
        <dbReference type="ARBA" id="ARBA00004515"/>
    </source>
</evidence>
<dbReference type="InterPro" id="IPR027417">
    <property type="entry name" value="P-loop_NTPase"/>
</dbReference>
<dbReference type="SMART" id="SM00382">
    <property type="entry name" value="AAA"/>
    <property type="match status" value="1"/>
</dbReference>
<evidence type="ECO:0000313" key="15">
    <source>
        <dbReference type="Proteomes" id="UP001198630"/>
    </source>
</evidence>
<evidence type="ECO:0000256" key="11">
    <source>
        <dbReference type="ARBA" id="ARBA00080647"/>
    </source>
</evidence>
<dbReference type="GO" id="GO:0055052">
    <property type="term" value="C:ATP-binding cassette (ABC) transporter complex, substrate-binding subunit-containing"/>
    <property type="evidence" value="ECO:0007669"/>
    <property type="project" value="TreeGrafter"/>
</dbReference>
<dbReference type="AlphaFoldDB" id="A0AAW4XPM8"/>
<keyword evidence="5 14" id="KW-0067">ATP-binding</keyword>
<comment type="catalytic activity">
    <reaction evidence="7">
        <text>alpha,alpha-trehalose(out) + ATP + H2O = alpha,alpha-trehalose(in) + ADP + phosphate + H(+)</text>
        <dbReference type="Rhea" id="RHEA:75203"/>
        <dbReference type="ChEBI" id="CHEBI:15377"/>
        <dbReference type="ChEBI" id="CHEBI:15378"/>
        <dbReference type="ChEBI" id="CHEBI:16551"/>
        <dbReference type="ChEBI" id="CHEBI:30616"/>
        <dbReference type="ChEBI" id="CHEBI:43474"/>
        <dbReference type="ChEBI" id="CHEBI:456216"/>
    </reaction>
</comment>
<organism evidence="14 15">
    <name type="scientific">Rhodococcus rhodochrous</name>
    <dbReference type="NCBI Taxonomy" id="1829"/>
    <lineage>
        <taxon>Bacteria</taxon>
        <taxon>Bacillati</taxon>
        <taxon>Actinomycetota</taxon>
        <taxon>Actinomycetes</taxon>
        <taxon>Mycobacteriales</taxon>
        <taxon>Nocardiaceae</taxon>
        <taxon>Rhodococcus</taxon>
    </lineage>
</organism>
<evidence type="ECO:0000256" key="8">
    <source>
        <dbReference type="ARBA" id="ARBA00056091"/>
    </source>
</evidence>
<dbReference type="SUPFAM" id="SSF50331">
    <property type="entry name" value="MOP-like"/>
    <property type="match status" value="1"/>
</dbReference>
<comment type="function">
    <text evidence="8">Part of the ABC transporter complex LpqY-SugA-SugB-SugC, which is highly specific for uptake of trehalose. Involved in the recycling of extracellular trehalose released from trehalose-containing molecules synthesized by M.tuberculosis. Trehalose uptake is essential for virulence. Responsible for energy coupling to the transport system.</text>
</comment>
<dbReference type="GO" id="GO:0016887">
    <property type="term" value="F:ATP hydrolysis activity"/>
    <property type="evidence" value="ECO:0007669"/>
    <property type="project" value="InterPro"/>
</dbReference>
<dbReference type="PROSITE" id="PS00211">
    <property type="entry name" value="ABC_TRANSPORTER_1"/>
    <property type="match status" value="1"/>
</dbReference>
<dbReference type="InterPro" id="IPR008995">
    <property type="entry name" value="Mo/tungstate-bd_C_term_dom"/>
</dbReference>
<dbReference type="Gene3D" id="3.40.50.300">
    <property type="entry name" value="P-loop containing nucleotide triphosphate hydrolases"/>
    <property type="match status" value="1"/>
</dbReference>
<dbReference type="SUPFAM" id="SSF52540">
    <property type="entry name" value="P-loop containing nucleoside triphosphate hydrolases"/>
    <property type="match status" value="1"/>
</dbReference>
<dbReference type="InterPro" id="IPR047641">
    <property type="entry name" value="ABC_transpr_MalK/UgpC-like"/>
</dbReference>
<evidence type="ECO:0000256" key="12">
    <source>
        <dbReference type="ARBA" id="ARBA00082626"/>
    </source>
</evidence>
<evidence type="ECO:0000256" key="10">
    <source>
        <dbReference type="ARBA" id="ARBA00072105"/>
    </source>
</evidence>
<evidence type="ECO:0000256" key="9">
    <source>
        <dbReference type="ARBA" id="ARBA00063658"/>
    </source>
</evidence>
<keyword evidence="2" id="KW-0813">Transport</keyword>
<evidence type="ECO:0000256" key="5">
    <source>
        <dbReference type="ARBA" id="ARBA00022840"/>
    </source>
</evidence>
<dbReference type="InterPro" id="IPR013611">
    <property type="entry name" value="Transp-assoc_OB_typ2"/>
</dbReference>